<dbReference type="GO" id="GO:0006004">
    <property type="term" value="P:fucose metabolic process"/>
    <property type="evidence" value="ECO:0007669"/>
    <property type="project" value="InterPro"/>
</dbReference>
<feature type="signal peptide" evidence="7">
    <location>
        <begin position="1"/>
        <end position="23"/>
    </location>
</feature>
<dbReference type="PANTHER" id="PTHR10030:SF37">
    <property type="entry name" value="ALPHA-L-FUCOSIDASE-RELATED"/>
    <property type="match status" value="1"/>
</dbReference>
<proteinExistence type="inferred from homology"/>
<protein>
    <recommendedName>
        <fullName evidence="3">alpha-L-fucosidase</fullName>
        <ecNumber evidence="3">3.2.1.51</ecNumber>
    </recommendedName>
</protein>
<dbReference type="SUPFAM" id="SSF51445">
    <property type="entry name" value="(Trans)glycosidases"/>
    <property type="match status" value="1"/>
</dbReference>
<evidence type="ECO:0000259" key="8">
    <source>
        <dbReference type="Pfam" id="PF01120"/>
    </source>
</evidence>
<comment type="caution">
    <text evidence="10">The sequence shown here is derived from an EMBL/GenBank/DDBJ whole genome shotgun (WGS) entry which is preliminary data.</text>
</comment>
<dbReference type="Proteomes" id="UP000676996">
    <property type="component" value="Unassembled WGS sequence"/>
</dbReference>
<keyword evidence="5" id="KW-0378">Hydrolase</keyword>
<organism evidence="10 11">
    <name type="scientific">Stakelama marina</name>
    <dbReference type="NCBI Taxonomy" id="2826939"/>
    <lineage>
        <taxon>Bacteria</taxon>
        <taxon>Pseudomonadati</taxon>
        <taxon>Pseudomonadota</taxon>
        <taxon>Alphaproteobacteria</taxon>
        <taxon>Sphingomonadales</taxon>
        <taxon>Sphingomonadaceae</taxon>
        <taxon>Stakelama</taxon>
    </lineage>
</organism>
<gene>
    <name evidence="10" type="ORF">J7S20_09800</name>
</gene>
<accession>A0A8T4IDS6</accession>
<dbReference type="SMART" id="SM00812">
    <property type="entry name" value="Alpha_L_fucos"/>
    <property type="match status" value="1"/>
</dbReference>
<dbReference type="Gene3D" id="2.60.40.1180">
    <property type="entry name" value="Golgi alpha-mannosidase II"/>
    <property type="match status" value="1"/>
</dbReference>
<comment type="similarity">
    <text evidence="2">Belongs to the glycosyl hydrolase 29 family.</text>
</comment>
<dbReference type="InterPro" id="IPR000933">
    <property type="entry name" value="Glyco_hydro_29"/>
</dbReference>
<feature type="domain" description="Glycoside hydrolase family 29 N-terminal" evidence="8">
    <location>
        <begin position="32"/>
        <end position="427"/>
    </location>
</feature>
<evidence type="ECO:0000259" key="9">
    <source>
        <dbReference type="Pfam" id="PF16757"/>
    </source>
</evidence>
<keyword evidence="11" id="KW-1185">Reference proteome</keyword>
<dbReference type="InterPro" id="IPR057739">
    <property type="entry name" value="Glyco_hydro_29_N"/>
</dbReference>
<dbReference type="PROSITE" id="PS51318">
    <property type="entry name" value="TAT"/>
    <property type="match status" value="1"/>
</dbReference>
<evidence type="ECO:0000313" key="11">
    <source>
        <dbReference type="Proteomes" id="UP000676996"/>
    </source>
</evidence>
<dbReference type="Pfam" id="PF01120">
    <property type="entry name" value="Alpha_L_fucos"/>
    <property type="match status" value="1"/>
</dbReference>
<dbReference type="InterPro" id="IPR013780">
    <property type="entry name" value="Glyco_hydro_b"/>
</dbReference>
<dbReference type="RefSeq" id="WP_284054066.1">
    <property type="nucleotide sequence ID" value="NZ_JAGRQC010000003.1"/>
</dbReference>
<evidence type="ECO:0000256" key="3">
    <source>
        <dbReference type="ARBA" id="ARBA00012662"/>
    </source>
</evidence>
<dbReference type="InterPro" id="IPR031919">
    <property type="entry name" value="Fucosidase_C"/>
</dbReference>
<dbReference type="GO" id="GO:0004560">
    <property type="term" value="F:alpha-L-fucosidase activity"/>
    <property type="evidence" value="ECO:0007669"/>
    <property type="project" value="InterPro"/>
</dbReference>
<keyword evidence="4 7" id="KW-0732">Signal</keyword>
<dbReference type="InterPro" id="IPR017853">
    <property type="entry name" value="GH"/>
</dbReference>
<dbReference type="GO" id="GO:0016139">
    <property type="term" value="P:glycoside catabolic process"/>
    <property type="evidence" value="ECO:0007669"/>
    <property type="project" value="TreeGrafter"/>
</dbReference>
<dbReference type="GO" id="GO:0005764">
    <property type="term" value="C:lysosome"/>
    <property type="evidence" value="ECO:0007669"/>
    <property type="project" value="TreeGrafter"/>
</dbReference>
<dbReference type="EC" id="3.2.1.51" evidence="3"/>
<evidence type="ECO:0000256" key="6">
    <source>
        <dbReference type="ARBA" id="ARBA00023295"/>
    </source>
</evidence>
<comment type="function">
    <text evidence="1">Alpha-L-fucosidase is responsible for hydrolyzing the alpha-1,6-linked fucose joined to the reducing-end N-acetylglucosamine of the carbohydrate moieties of glycoproteins.</text>
</comment>
<dbReference type="EMBL" id="JAGRQC010000003">
    <property type="protein sequence ID" value="MBR0552797.1"/>
    <property type="molecule type" value="Genomic_DNA"/>
</dbReference>
<feature type="chain" id="PRO_5035782459" description="alpha-L-fucosidase" evidence="7">
    <location>
        <begin position="24"/>
        <end position="543"/>
    </location>
</feature>
<dbReference type="Gene3D" id="3.20.20.80">
    <property type="entry name" value="Glycosidases"/>
    <property type="match status" value="1"/>
</dbReference>
<evidence type="ECO:0000256" key="1">
    <source>
        <dbReference type="ARBA" id="ARBA00004071"/>
    </source>
</evidence>
<evidence type="ECO:0000256" key="4">
    <source>
        <dbReference type="ARBA" id="ARBA00022729"/>
    </source>
</evidence>
<keyword evidence="6" id="KW-0326">Glycosidase</keyword>
<dbReference type="InterPro" id="IPR016286">
    <property type="entry name" value="FUC_metazoa-typ"/>
</dbReference>
<reference evidence="10" key="1">
    <citation type="submission" date="2021-04" db="EMBL/GenBank/DDBJ databases">
        <title>Ouciella asimina sp. nov., isolated from the surface seawater in the hydrothermal field of Okinawa Trough.</title>
        <authorList>
            <person name="Shuang W."/>
        </authorList>
    </citation>
    <scope>NUCLEOTIDE SEQUENCE</scope>
    <source>
        <strain evidence="10">LXI357</strain>
    </source>
</reference>
<dbReference type="PANTHER" id="PTHR10030">
    <property type="entry name" value="ALPHA-L-FUCOSIDASE"/>
    <property type="match status" value="1"/>
</dbReference>
<name>A0A8T4IDS6_9SPHN</name>
<dbReference type="InterPro" id="IPR006311">
    <property type="entry name" value="TAT_signal"/>
</dbReference>
<dbReference type="PIRSF" id="PIRSF001092">
    <property type="entry name" value="Alpha-L-fucosidase"/>
    <property type="match status" value="1"/>
</dbReference>
<feature type="domain" description="Alpha-L-fucosidase C-terminal" evidence="9">
    <location>
        <begin position="460"/>
        <end position="526"/>
    </location>
</feature>
<evidence type="ECO:0000256" key="5">
    <source>
        <dbReference type="ARBA" id="ARBA00022801"/>
    </source>
</evidence>
<dbReference type="AlphaFoldDB" id="A0A8T4IDS6"/>
<evidence type="ECO:0000313" key="10">
    <source>
        <dbReference type="EMBL" id="MBR0552797.1"/>
    </source>
</evidence>
<sequence length="543" mass="60569">MRVDRRSLLAGMAALGPASGALARGAGGIAAGPVQPNWGSFIDQYRFPDWFRDAKLGLWAHWGPQSVPEQGDWYGRFMYMQGHPMYEHHLKTYGHPADTGMIDIQHRWTADKWDPDALIARYKKAGAKYFVSLACHHDNLDCWDSAHHAWNATRVGPKRDVVGTWAKAAREAGLRFGVSNHSSHAWHWFQTAYAYDPVGPRAGERYDAYRLTAADGAGKWWDGLDPQKLYTGRHMVAPDGIDTIDAMNAWHDAHDGQWMEHGPAGDPGYVTQWLKRQIDLIEKYRPDLCYFDDHGVPFGSAGMEAIADYYNRSIGWHGDIEVVANIKKLEPWQRLGIVDDVERGFIDTGRDAPWQTGTCIGDWFYNAARYRDHSYKSAEQVIQRLADVVSKNGNLLLSIPQRGDGTIDSDEEKILDAMAEWMAINDEAIFASRPWRVYGEGPTELKAGMQNESAQGAFTPHDIRFTTKGETLYAILLGWPDGEVPIRALGTRASDANIARVTLLGGGPVRHRRDGEALHVTLPASTHGGFVPVLRIDGRGLTA</sequence>
<evidence type="ECO:0000256" key="7">
    <source>
        <dbReference type="SAM" id="SignalP"/>
    </source>
</evidence>
<dbReference type="Pfam" id="PF16757">
    <property type="entry name" value="Fucosidase_C"/>
    <property type="match status" value="1"/>
</dbReference>
<evidence type="ECO:0000256" key="2">
    <source>
        <dbReference type="ARBA" id="ARBA00007951"/>
    </source>
</evidence>